<dbReference type="EMBL" id="QXDC01000004">
    <property type="protein sequence ID" value="RIA37087.1"/>
    <property type="molecule type" value="Genomic_DNA"/>
</dbReference>
<evidence type="ECO:0000313" key="2">
    <source>
        <dbReference type="EMBL" id="RIA37087.1"/>
    </source>
</evidence>
<proteinExistence type="predicted"/>
<accession>A0A397NPG3</accession>
<gene>
    <name evidence="2" type="ORF">DFR49_2962</name>
</gene>
<name>A0A397NPG3_9SPHN</name>
<reference evidence="2 3" key="1">
    <citation type="submission" date="2018-08" db="EMBL/GenBank/DDBJ databases">
        <title>Genomic Encyclopedia of Type Strains, Phase IV (KMG-IV): sequencing the most valuable type-strain genomes for metagenomic binning, comparative biology and taxonomic classification.</title>
        <authorList>
            <person name="Goeker M."/>
        </authorList>
    </citation>
    <scope>NUCLEOTIDE SEQUENCE [LARGE SCALE GENOMIC DNA]</scope>
    <source>
        <strain evidence="2 3">DSM 25527</strain>
    </source>
</reference>
<dbReference type="GO" id="GO:0004518">
    <property type="term" value="F:nuclease activity"/>
    <property type="evidence" value="ECO:0007669"/>
    <property type="project" value="InterPro"/>
</dbReference>
<dbReference type="OrthoDB" id="8217509at2"/>
<feature type="domain" description="CD-NTase associated protein 4-like DNA endonuclease" evidence="1">
    <location>
        <begin position="15"/>
        <end position="221"/>
    </location>
</feature>
<sequence>MASKALIAKKPREQAGSAASRAFDFQMHASMARILEAYQNGEGFVAYFDFFDDLIFLTGDGDDAAICFYQMKSRASSAWTPKRLASRPAKGNLPKSIVGKSYHNLHEFGVLVRKAAIISNQHLQAKYPDGSKTGPDDGEISLSALSAEDHGVLVTAIEADFPGGIDPRHAEVLVYERIALDMQSFRQTLLGIVTEFANAIGPEYGVSAQPLYQALLSEISRCTGTVATNAKTLNELKKQKGLATSDIGSLVEQMKRRGRTPAEWWPTVETELTAEGWKTISLRRLSLACLEYWRARERGNAIALDLHQALAELLTAHPNFMDDTIVGTMAAYKLAGRITDPVGEPYTGQAALLVEIMESLG</sequence>
<dbReference type="Pfam" id="PF14130">
    <property type="entry name" value="Cap4_nuclease"/>
    <property type="match status" value="1"/>
</dbReference>
<evidence type="ECO:0000313" key="3">
    <source>
        <dbReference type="Proteomes" id="UP000266568"/>
    </source>
</evidence>
<dbReference type="RefSeq" id="WP_119036466.1">
    <property type="nucleotide sequence ID" value="NZ_QXDC01000004.1"/>
</dbReference>
<protein>
    <submittedName>
        <fullName evidence="2">Uncharacterized protein DUF4297</fullName>
    </submittedName>
</protein>
<comment type="caution">
    <text evidence="2">The sequence shown here is derived from an EMBL/GenBank/DDBJ whole genome shotgun (WGS) entry which is preliminary data.</text>
</comment>
<dbReference type="InterPro" id="IPR025382">
    <property type="entry name" value="Cap4-like_endonuclease_dom"/>
</dbReference>
<dbReference type="AlphaFoldDB" id="A0A397NPG3"/>
<evidence type="ECO:0000259" key="1">
    <source>
        <dbReference type="Pfam" id="PF14130"/>
    </source>
</evidence>
<organism evidence="2 3">
    <name type="scientific">Hephaestia caeni</name>
    <dbReference type="NCBI Taxonomy" id="645617"/>
    <lineage>
        <taxon>Bacteria</taxon>
        <taxon>Pseudomonadati</taxon>
        <taxon>Pseudomonadota</taxon>
        <taxon>Alphaproteobacteria</taxon>
        <taxon>Sphingomonadales</taxon>
        <taxon>Sphingomonadaceae</taxon>
        <taxon>Hephaestia</taxon>
    </lineage>
</organism>
<dbReference type="Proteomes" id="UP000266568">
    <property type="component" value="Unassembled WGS sequence"/>
</dbReference>
<keyword evidence="3" id="KW-1185">Reference proteome</keyword>